<evidence type="ECO:0000313" key="2">
    <source>
        <dbReference type="Proteomes" id="UP000013893"/>
    </source>
</evidence>
<gene>
    <name evidence="1" type="ORF">L336_1047</name>
</gene>
<dbReference type="EMBL" id="CP005957">
    <property type="protein sequence ID" value="AGL62746.1"/>
    <property type="molecule type" value="Genomic_DNA"/>
</dbReference>
<proteinExistence type="predicted"/>
<protein>
    <submittedName>
        <fullName evidence="1">Uncharacterized protein</fullName>
    </submittedName>
</protein>
<dbReference type="KEGG" id="saal:L336_1047"/>
<organism evidence="1 2">
    <name type="scientific">Candidatus Saccharimonas aalborgensis</name>
    <dbReference type="NCBI Taxonomy" id="1332188"/>
    <lineage>
        <taxon>Bacteria</taxon>
        <taxon>Candidatus Saccharimonadota</taxon>
        <taxon>Candidatus Saccharimonadia</taxon>
        <taxon>Candidatus Saccharimonadales</taxon>
        <taxon>Candidatus Saccharimonadaceae</taxon>
        <taxon>Candidatus Saccharimonas</taxon>
    </lineage>
</organism>
<dbReference type="Proteomes" id="UP000013893">
    <property type="component" value="Chromosome"/>
</dbReference>
<reference evidence="1 2" key="1">
    <citation type="journal article" date="2013" name="Nat. Biotechnol.">
        <title>Genome sequences of rare, uncultured bacteria obtained by differential coverage binning of multiple metagenomes.</title>
        <authorList>
            <person name="Albertsen M."/>
            <person name="Hugenholtz P."/>
            <person name="Skarshewski A."/>
            <person name="Nielsen K.L."/>
            <person name="Tyson G.W."/>
            <person name="Nielsen P.H."/>
        </authorList>
    </citation>
    <scope>NUCLEOTIDE SEQUENCE [LARGE SCALE GENOMIC DNA]</scope>
    <source>
        <strain evidence="1">TM71</strain>
    </source>
</reference>
<accession>R4PZQ9</accession>
<sequence>MYIDSFNSYVNSDATGQSLAGYSPSRIGGASLTTYAFSNAIDTIRAQAKA</sequence>
<dbReference type="AlphaFoldDB" id="R4PZQ9"/>
<evidence type="ECO:0000313" key="1">
    <source>
        <dbReference type="EMBL" id="AGL62746.1"/>
    </source>
</evidence>
<keyword evidence="2" id="KW-1185">Reference proteome</keyword>
<name>R4PZQ9_9BACT</name>
<dbReference type="HOGENOM" id="CLU_3115822_0_0_0"/>